<dbReference type="NCBIfam" id="TIGR04091">
    <property type="entry name" value="LTA_dltB"/>
    <property type="match status" value="1"/>
</dbReference>
<feature type="transmembrane region" description="Helical" evidence="10">
    <location>
        <begin position="194"/>
        <end position="216"/>
    </location>
</feature>
<dbReference type="PIRSF" id="PIRSF500216">
    <property type="entry name" value="DltB"/>
    <property type="match status" value="1"/>
</dbReference>
<feature type="transmembrane region" description="Helical" evidence="10">
    <location>
        <begin position="285"/>
        <end position="303"/>
    </location>
</feature>
<dbReference type="Proteomes" id="UP000253891">
    <property type="component" value="Unassembled WGS sequence"/>
</dbReference>
<feature type="transmembrane region" description="Helical" evidence="10">
    <location>
        <begin position="34"/>
        <end position="52"/>
    </location>
</feature>
<sequence length="403" mass="47593">MPNLQPYADPTYFIYLLVALVPLAIGLYFGKRIVWYEILVSLAFIFLIFDTGHYVKQGIAILVYSIWQFLLVSGYSAYRKKANAAWVFYLMVILSILPITMVRLGAIGIYKPEFTLLGFLGISYLTFRSTGMIIETRDGAIKEFKPVMFLRFMLFMPTLSSGPIDRYTRFAKDASSVPERAKYLDLLNQAVKSLFLGFVYKFILSYYFGQIIYPFFQHLALNDNHHGFSWWLIGVAYSYGMYLFFDFAGYSRFALATSYIMGIDSPINFNQPYKAKNIKDFWNRWHMSLSFWFRDFVFMRFVFLMLKKKWIKNRNTVSTLGYFVNMMVMGLWHGLTWYYIVYALMHASGMAVNDAWLRFKKKHRDQIPHNKFTEWFAIVVTFHFVMLTFLVFCGFLDTFWFHS</sequence>
<dbReference type="AlphaFoldDB" id="A0A0K8MGK5"/>
<evidence type="ECO:0000256" key="9">
    <source>
        <dbReference type="PIRNR" id="PIRNR016636"/>
    </source>
</evidence>
<dbReference type="InterPro" id="IPR051085">
    <property type="entry name" value="MB_O-acyltransferase"/>
</dbReference>
<dbReference type="EMBL" id="DF967986">
    <property type="protein sequence ID" value="GAO99333.1"/>
    <property type="molecule type" value="Genomic_DNA"/>
</dbReference>
<evidence type="ECO:0000313" key="12">
    <source>
        <dbReference type="Proteomes" id="UP000253891"/>
    </source>
</evidence>
<evidence type="ECO:0000256" key="10">
    <source>
        <dbReference type="SAM" id="Phobius"/>
    </source>
</evidence>
<keyword evidence="12" id="KW-1185">Reference proteome</keyword>
<dbReference type="OrthoDB" id="9805788at2"/>
<protein>
    <recommendedName>
        <fullName evidence="9">Teichoic acid D-alanyltransferase</fullName>
        <ecNumber evidence="9">2.3.1.-</ecNumber>
    </recommendedName>
</protein>
<proteinExistence type="inferred from homology"/>
<evidence type="ECO:0000256" key="4">
    <source>
        <dbReference type="ARBA" id="ARBA00022679"/>
    </source>
</evidence>
<evidence type="ECO:0000313" key="11">
    <source>
        <dbReference type="EMBL" id="GAO99333.1"/>
    </source>
</evidence>
<feature type="transmembrane region" description="Helical" evidence="10">
    <location>
        <begin position="85"/>
        <end position="110"/>
    </location>
</feature>
<dbReference type="GO" id="GO:0016746">
    <property type="term" value="F:acyltransferase activity"/>
    <property type="evidence" value="ECO:0007669"/>
    <property type="project" value="UniProtKB-KW"/>
</dbReference>
<keyword evidence="6 10" id="KW-1133">Transmembrane helix</keyword>
<comment type="subcellular location">
    <subcellularLocation>
        <location evidence="1">Cell membrane</location>
        <topology evidence="1">Multi-pass membrane protein</topology>
    </subcellularLocation>
</comment>
<dbReference type="InterPro" id="IPR004299">
    <property type="entry name" value="MBOAT_fam"/>
</dbReference>
<dbReference type="Pfam" id="PF03062">
    <property type="entry name" value="MBOAT"/>
    <property type="match status" value="1"/>
</dbReference>
<feature type="transmembrane region" description="Helical" evidence="10">
    <location>
        <begin position="228"/>
        <end position="245"/>
    </location>
</feature>
<dbReference type="InterPro" id="IPR024194">
    <property type="entry name" value="Ac/AlaTfrase_AlgI/DltB"/>
</dbReference>
<organism evidence="11 12">
    <name type="scientific">Fructobacillus ficulneus</name>
    <dbReference type="NCBI Taxonomy" id="157463"/>
    <lineage>
        <taxon>Bacteria</taxon>
        <taxon>Bacillati</taxon>
        <taxon>Bacillota</taxon>
        <taxon>Bacilli</taxon>
        <taxon>Lactobacillales</taxon>
        <taxon>Lactobacillaceae</taxon>
        <taxon>Fructobacillus</taxon>
    </lineage>
</organism>
<accession>A0A0K8MGK5</accession>
<dbReference type="PIRSF" id="PIRSF016636">
    <property type="entry name" value="AlgI_DltB"/>
    <property type="match status" value="1"/>
</dbReference>
<dbReference type="UniPathway" id="UPA00556"/>
<comment type="similarity">
    <text evidence="2 9">Belongs to the membrane-bound acyltransferase family.</text>
</comment>
<gene>
    <name evidence="11" type="primary">dltB</name>
    <name evidence="11" type="ORF">FFIC_091610</name>
</gene>
<evidence type="ECO:0000256" key="1">
    <source>
        <dbReference type="ARBA" id="ARBA00004651"/>
    </source>
</evidence>
<keyword evidence="8 9" id="KW-0012">Acyltransferase</keyword>
<evidence type="ECO:0000256" key="5">
    <source>
        <dbReference type="ARBA" id="ARBA00022692"/>
    </source>
</evidence>
<dbReference type="EC" id="2.3.1.-" evidence="9"/>
<evidence type="ECO:0000256" key="6">
    <source>
        <dbReference type="ARBA" id="ARBA00022989"/>
    </source>
</evidence>
<dbReference type="PANTHER" id="PTHR13285:SF23">
    <property type="entry name" value="TEICHOIC ACID D-ALANYLTRANSFERASE"/>
    <property type="match status" value="1"/>
</dbReference>
<keyword evidence="5 10" id="KW-0812">Transmembrane</keyword>
<comment type="pathway">
    <text evidence="9">Cell wall biogenesis; lipoteichoic acid biosynthesis.</text>
</comment>
<dbReference type="GO" id="GO:0005886">
    <property type="term" value="C:plasma membrane"/>
    <property type="evidence" value="ECO:0007669"/>
    <property type="project" value="UniProtKB-SubCell"/>
</dbReference>
<comment type="function">
    <text evidence="9">O-acyltransferase that catalyzes D-alanylation of both teichoic acid and lipoteichoic acid (LTA). D-alanylation of LTA plays an important role in modulating the properties of the cell wall in Gram-positive bacteria, influencing the net charge of the cell wall. Catalyzes D-alanylation from DltC carrier protein.</text>
</comment>
<feature type="transmembrane region" description="Helical" evidence="10">
    <location>
        <begin position="146"/>
        <end position="164"/>
    </location>
</feature>
<keyword evidence="4 9" id="KW-0808">Transferase</keyword>
<dbReference type="PANTHER" id="PTHR13285">
    <property type="entry name" value="ACYLTRANSFERASE"/>
    <property type="match status" value="1"/>
</dbReference>
<feature type="transmembrane region" description="Helical" evidence="10">
    <location>
        <begin position="58"/>
        <end position="78"/>
    </location>
</feature>
<dbReference type="GO" id="GO:0070395">
    <property type="term" value="P:lipoteichoic acid biosynthetic process"/>
    <property type="evidence" value="ECO:0007669"/>
    <property type="project" value="UniProtKB-UniRule"/>
</dbReference>
<feature type="transmembrane region" description="Helical" evidence="10">
    <location>
        <begin position="12"/>
        <end position="29"/>
    </location>
</feature>
<evidence type="ECO:0000256" key="3">
    <source>
        <dbReference type="ARBA" id="ARBA00022475"/>
    </source>
</evidence>
<dbReference type="STRING" id="157463.GCA_001047075_00259"/>
<keyword evidence="3 9" id="KW-1003">Cell membrane</keyword>
<feature type="transmembrane region" description="Helical" evidence="10">
    <location>
        <begin position="315"/>
        <end position="332"/>
    </location>
</feature>
<reference evidence="11 12" key="1">
    <citation type="journal article" date="2015" name="BMC Genomics">
        <title>Comparative genomics of Fructobacillus spp. and Leuconostoc spp. reveals niche-specific evolution of Fructobacillus spp.</title>
        <authorList>
            <person name="Endo A."/>
            <person name="Tanizawa Y."/>
            <person name="Tanaka N."/>
            <person name="Maeno S."/>
            <person name="Kumar H."/>
            <person name="Shiwa Y."/>
            <person name="Okada S."/>
            <person name="Yoshikawa H."/>
            <person name="Dicks L."/>
            <person name="Nakagawa J."/>
            <person name="Arita M."/>
        </authorList>
    </citation>
    <scope>NUCLEOTIDE SEQUENCE [LARGE SCALE GENOMIC DNA]</scope>
    <source>
        <strain evidence="11 12">JCM 12225</strain>
    </source>
</reference>
<feature type="transmembrane region" description="Helical" evidence="10">
    <location>
        <begin position="376"/>
        <end position="401"/>
    </location>
</feature>
<dbReference type="RefSeq" id="WP_061992753.1">
    <property type="nucleotide sequence ID" value="NZ_DF967986.1"/>
</dbReference>
<dbReference type="InterPro" id="IPR024024">
    <property type="entry name" value="DltB"/>
</dbReference>
<evidence type="ECO:0000256" key="7">
    <source>
        <dbReference type="ARBA" id="ARBA00023136"/>
    </source>
</evidence>
<name>A0A0K8MGK5_9LACO</name>
<evidence type="ECO:0000256" key="2">
    <source>
        <dbReference type="ARBA" id="ARBA00010323"/>
    </source>
</evidence>
<evidence type="ECO:0000256" key="8">
    <source>
        <dbReference type="ARBA" id="ARBA00023315"/>
    </source>
</evidence>
<keyword evidence="7 9" id="KW-0472">Membrane</keyword>
<feature type="transmembrane region" description="Helical" evidence="10">
    <location>
        <begin position="116"/>
        <end position="134"/>
    </location>
</feature>